<gene>
    <name evidence="3" type="ORF">O6P43_012277</name>
</gene>
<sequence>MSTMKPNHGGKLGKKDQQMSNNIQSKRLFSGSFKPHISEALHSAPNSMNPDPLTHKKTRDLPNLTECHACGFRVDVSNGKNRLHILYSEWRIVLLCKKCFCSVESSQICSYCFLESSGECFRCGNCNHCVHKKCILNYKDDAPWLYSGLGSEFSICVDCWVPKSVEISRRLMRSKKIRKKSKASLETENSKVSNGGNSLNSLEAVVKDANCQANRKIEAASRAREEATTKAAVARRAVELANNALNLVPKRDEDSVKKYNEMDACKFIDDAELAFQLHRAINSSPRISKTRRLLNTSHIDIPKILGSNTESLVKAPGSSDSKVLTELKICSDIKLYENPDNCVSEPSVSVSGLDRDSSTDMSSLNSDKRIDRESGPKDGECLAEGDTVEGEGSCSNKVIKWCDEHNSMDFDRKPDESTLLGKERYKERPDRYFLKYRRRGCRAVQAPDSKPKILYDGILLESQASAAGVPPQNCSEESRTLSNSSYQSFDAPL</sequence>
<keyword evidence="1" id="KW-0175">Coiled coil</keyword>
<evidence type="ECO:0000256" key="2">
    <source>
        <dbReference type="SAM" id="MobiDB-lite"/>
    </source>
</evidence>
<evidence type="ECO:0000313" key="3">
    <source>
        <dbReference type="EMBL" id="KAJ7968132.1"/>
    </source>
</evidence>
<feature type="coiled-coil region" evidence="1">
    <location>
        <begin position="206"/>
        <end position="237"/>
    </location>
</feature>
<feature type="compositionally biased region" description="Basic and acidic residues" evidence="2">
    <location>
        <begin position="366"/>
        <end position="380"/>
    </location>
</feature>
<proteinExistence type="predicted"/>
<dbReference type="PANTHER" id="PTHR38530">
    <property type="entry name" value="OS06G0468300 PROTEIN"/>
    <property type="match status" value="1"/>
</dbReference>
<dbReference type="Proteomes" id="UP001163823">
    <property type="component" value="Chromosome 5"/>
</dbReference>
<protein>
    <submittedName>
        <fullName evidence="3">NADPH-dependent 7-cyano-7-deazaguanine reductase</fullName>
    </submittedName>
</protein>
<evidence type="ECO:0000313" key="4">
    <source>
        <dbReference type="Proteomes" id="UP001163823"/>
    </source>
</evidence>
<name>A0AAD7M1T5_QUISA</name>
<feature type="compositionally biased region" description="Polar residues" evidence="2">
    <location>
        <begin position="472"/>
        <end position="493"/>
    </location>
</feature>
<accession>A0AAD7M1T5</accession>
<comment type="caution">
    <text evidence="3">The sequence shown here is derived from an EMBL/GenBank/DDBJ whole genome shotgun (WGS) entry which is preliminary data.</text>
</comment>
<feature type="region of interest" description="Disordered" evidence="2">
    <location>
        <begin position="343"/>
        <end position="392"/>
    </location>
</feature>
<reference evidence="3" key="1">
    <citation type="journal article" date="2023" name="Science">
        <title>Elucidation of the pathway for biosynthesis of saponin adjuvants from the soapbark tree.</title>
        <authorList>
            <person name="Reed J."/>
            <person name="Orme A."/>
            <person name="El-Demerdash A."/>
            <person name="Owen C."/>
            <person name="Martin L.B.B."/>
            <person name="Misra R.C."/>
            <person name="Kikuchi S."/>
            <person name="Rejzek M."/>
            <person name="Martin A.C."/>
            <person name="Harkess A."/>
            <person name="Leebens-Mack J."/>
            <person name="Louveau T."/>
            <person name="Stephenson M.J."/>
            <person name="Osbourn A."/>
        </authorList>
    </citation>
    <scope>NUCLEOTIDE SEQUENCE</scope>
    <source>
        <strain evidence="3">S10</strain>
    </source>
</reference>
<keyword evidence="4" id="KW-1185">Reference proteome</keyword>
<dbReference type="EMBL" id="JARAOO010000005">
    <property type="protein sequence ID" value="KAJ7968132.1"/>
    <property type="molecule type" value="Genomic_DNA"/>
</dbReference>
<dbReference type="AlphaFoldDB" id="A0AAD7M1T5"/>
<evidence type="ECO:0000256" key="1">
    <source>
        <dbReference type="SAM" id="Coils"/>
    </source>
</evidence>
<dbReference type="KEGG" id="qsa:O6P43_012277"/>
<feature type="region of interest" description="Disordered" evidence="2">
    <location>
        <begin position="466"/>
        <end position="493"/>
    </location>
</feature>
<organism evidence="3 4">
    <name type="scientific">Quillaja saponaria</name>
    <name type="common">Soap bark tree</name>
    <dbReference type="NCBI Taxonomy" id="32244"/>
    <lineage>
        <taxon>Eukaryota</taxon>
        <taxon>Viridiplantae</taxon>
        <taxon>Streptophyta</taxon>
        <taxon>Embryophyta</taxon>
        <taxon>Tracheophyta</taxon>
        <taxon>Spermatophyta</taxon>
        <taxon>Magnoliopsida</taxon>
        <taxon>eudicotyledons</taxon>
        <taxon>Gunneridae</taxon>
        <taxon>Pentapetalae</taxon>
        <taxon>rosids</taxon>
        <taxon>fabids</taxon>
        <taxon>Fabales</taxon>
        <taxon>Quillajaceae</taxon>
        <taxon>Quillaja</taxon>
    </lineage>
</organism>